<evidence type="ECO:0000256" key="1">
    <source>
        <dbReference type="SAM" id="SignalP"/>
    </source>
</evidence>
<dbReference type="InterPro" id="IPR010486">
    <property type="entry name" value="HNS-dep_expression_A/B"/>
</dbReference>
<accession>A0ABV4EXT3</accession>
<evidence type="ECO:0000313" key="3">
    <source>
        <dbReference type="Proteomes" id="UP001565471"/>
    </source>
</evidence>
<name>A0ABV4EXT3_BRAEL</name>
<comment type="caution">
    <text evidence="2">The sequence shown here is derived from an EMBL/GenBank/DDBJ whole genome shotgun (WGS) entry which is preliminary data.</text>
</comment>
<keyword evidence="1" id="KW-0732">Signal</keyword>
<organism evidence="2 3">
    <name type="scientific">Bradyrhizobium elkanii</name>
    <dbReference type="NCBI Taxonomy" id="29448"/>
    <lineage>
        <taxon>Bacteria</taxon>
        <taxon>Pseudomonadati</taxon>
        <taxon>Pseudomonadota</taxon>
        <taxon>Alphaproteobacteria</taxon>
        <taxon>Hyphomicrobiales</taxon>
        <taxon>Nitrobacteraceae</taxon>
        <taxon>Bradyrhizobium</taxon>
    </lineage>
</organism>
<dbReference type="Pfam" id="PF06411">
    <property type="entry name" value="HdeA"/>
    <property type="match status" value="1"/>
</dbReference>
<feature type="signal peptide" evidence="1">
    <location>
        <begin position="1"/>
        <end position="22"/>
    </location>
</feature>
<keyword evidence="3" id="KW-1185">Reference proteome</keyword>
<sequence>MKPSILAIATVALLATSVVAKAQVVVDLSLITCKQLLESDQERQTLISSWMSGYFSASKNLTVVDFRYVGPRP</sequence>
<proteinExistence type="predicted"/>
<dbReference type="EMBL" id="JBGBZA010000002">
    <property type="protein sequence ID" value="MEY9315974.1"/>
    <property type="molecule type" value="Genomic_DNA"/>
</dbReference>
<reference evidence="2 3" key="1">
    <citation type="submission" date="2024-07" db="EMBL/GenBank/DDBJ databases">
        <title>Genomic Encyclopedia of Type Strains, Phase V (KMG-V): Genome sequencing to study the core and pangenomes of soil and plant-associated prokaryotes.</title>
        <authorList>
            <person name="Whitman W."/>
        </authorList>
    </citation>
    <scope>NUCLEOTIDE SEQUENCE [LARGE SCALE GENOMIC DNA]</scope>
    <source>
        <strain evidence="2 3">USDA 415</strain>
    </source>
</reference>
<dbReference type="RefSeq" id="WP_253577155.1">
    <property type="nucleotide sequence ID" value="NZ_CP126026.1"/>
</dbReference>
<evidence type="ECO:0000313" key="2">
    <source>
        <dbReference type="EMBL" id="MEY9315974.1"/>
    </source>
</evidence>
<gene>
    <name evidence="2" type="ORF">ABIF29_002773</name>
</gene>
<feature type="chain" id="PRO_5047183630" evidence="1">
    <location>
        <begin position="23"/>
        <end position="73"/>
    </location>
</feature>
<protein>
    <submittedName>
        <fullName evidence="2">Acid stress chaperone HdeB</fullName>
    </submittedName>
</protein>
<dbReference type="Proteomes" id="UP001565471">
    <property type="component" value="Unassembled WGS sequence"/>
</dbReference>